<comment type="caution">
    <text evidence="1">The sequence shown here is derived from an EMBL/GenBank/DDBJ whole genome shotgun (WGS) entry which is preliminary data.</text>
</comment>
<dbReference type="InterPro" id="IPR003607">
    <property type="entry name" value="HD/PDEase_dom"/>
</dbReference>
<accession>A0A1F7X914</accession>
<evidence type="ECO:0000313" key="2">
    <source>
        <dbReference type="Proteomes" id="UP000178533"/>
    </source>
</evidence>
<organism evidence="1 2">
    <name type="scientific">Candidatus Woesebacteria bacterium RBG_16_36_11</name>
    <dbReference type="NCBI Taxonomy" id="1802481"/>
    <lineage>
        <taxon>Bacteria</taxon>
        <taxon>Candidatus Woeseibacteriota</taxon>
    </lineage>
</organism>
<dbReference type="SUPFAM" id="SSF109604">
    <property type="entry name" value="HD-domain/PDEase-like"/>
    <property type="match status" value="1"/>
</dbReference>
<dbReference type="Proteomes" id="UP000178533">
    <property type="component" value="Unassembled WGS sequence"/>
</dbReference>
<proteinExistence type="predicted"/>
<dbReference type="Gene3D" id="1.10.3210.10">
    <property type="entry name" value="Hypothetical protein af1432"/>
    <property type="match status" value="1"/>
</dbReference>
<evidence type="ECO:0000313" key="1">
    <source>
        <dbReference type="EMBL" id="OGM10858.1"/>
    </source>
</evidence>
<dbReference type="EMBL" id="MGFT01000034">
    <property type="protein sequence ID" value="OGM10858.1"/>
    <property type="molecule type" value="Genomic_DNA"/>
</dbReference>
<reference evidence="1 2" key="1">
    <citation type="journal article" date="2016" name="Nat. Commun.">
        <title>Thousands of microbial genomes shed light on interconnected biogeochemical processes in an aquifer system.</title>
        <authorList>
            <person name="Anantharaman K."/>
            <person name="Brown C.T."/>
            <person name="Hug L.A."/>
            <person name="Sharon I."/>
            <person name="Castelle C.J."/>
            <person name="Probst A.J."/>
            <person name="Thomas B.C."/>
            <person name="Singh A."/>
            <person name="Wilkins M.J."/>
            <person name="Karaoz U."/>
            <person name="Brodie E.L."/>
            <person name="Williams K.H."/>
            <person name="Hubbard S.S."/>
            <person name="Banfield J.F."/>
        </authorList>
    </citation>
    <scope>NUCLEOTIDE SEQUENCE [LARGE SCALE GENOMIC DNA]</scope>
</reference>
<sequence length="194" mass="23050">MDYSTLEKIKRFSELTLADSTNPLHDSNHIERVRNNADLIVKTFAFENNIDINLLHAACYLHDIPVNLQKKYFLGTIGKHIFEIIIIKKHLPFILDKFNLSSYERSVLSESLLNHTFSIPYRQLNKKGIIYTKILQDADSIDYFSYQREKKLKSIRINSPFYFILSLFSPLYFKLGRKIIRYFLNYPKIAYQYH</sequence>
<protein>
    <recommendedName>
        <fullName evidence="3">HD domain-containing protein</fullName>
    </recommendedName>
</protein>
<dbReference type="STRING" id="1802481.A2W13_00150"/>
<name>A0A1F7X914_9BACT</name>
<evidence type="ECO:0008006" key="3">
    <source>
        <dbReference type="Google" id="ProtNLM"/>
    </source>
</evidence>
<gene>
    <name evidence="1" type="ORF">A2W13_00150</name>
</gene>
<dbReference type="CDD" id="cd00077">
    <property type="entry name" value="HDc"/>
    <property type="match status" value="1"/>
</dbReference>
<dbReference type="AlphaFoldDB" id="A0A1F7X914"/>